<dbReference type="AlphaFoldDB" id="A0A2H3KMP5"/>
<dbReference type="InterPro" id="IPR015915">
    <property type="entry name" value="Kelch-typ_b-propeller"/>
</dbReference>
<evidence type="ECO:0000313" key="2">
    <source>
        <dbReference type="Proteomes" id="UP000220922"/>
    </source>
</evidence>
<proteinExistence type="predicted"/>
<reference evidence="1 2" key="1">
    <citation type="submission" date="2016-05" db="EMBL/GenBank/DDBJ databases">
        <authorList>
            <person name="Lavstsen T."/>
            <person name="Jespersen J.S."/>
        </authorList>
    </citation>
    <scope>NUCLEOTIDE SEQUENCE [LARGE SCALE GENOMIC DNA]</scope>
    <source>
        <strain evidence="1 2">B7-9</strain>
    </source>
</reference>
<keyword evidence="2" id="KW-1185">Reference proteome</keyword>
<accession>A0A2H3KMP5</accession>
<dbReference type="Proteomes" id="UP000220922">
    <property type="component" value="Unassembled WGS sequence"/>
</dbReference>
<gene>
    <name evidence="1" type="ORF">A9Q02_06890</name>
</gene>
<sequence length="894" mass="95952">MHKRSRVRRTRAVAYATLMILMLVVVLIPGGQAGAAVTIFTEMLDNSQGDFARGTVQRTSISADVQSPPGTDLEGAVLLTPIGLLNKWSRDPQTLPNPGVQGHGVAALGNRIYTLAGSQGSLQASTTISSTFWATVDQANGFVVAHGYTDETLPTGATSANDFFLDDPLPPAVVLTADECSGRVQTLAPRSDVAAAALEVPAGSNTGYLYAIGGFIRATQCSQSNLTTPLVQIGTVTADGNITWTANDEGVGFMLPSPPIVDEGPPALGDRKLGVADAAAVIVRTSSDNAFLYVTGGLMVATNLPDLATAAVFYAKIDQTTGRLRHPETNAADDPWLRTSNMPVVPPSGFAGTPGLFDHSAMTSRITVVEDGVTVTRDAIFIAGGYVNPARTFRNEYVYRASVDPDTGALTWSQRPNLANRLVNTEGVARTGLSSFAYNNRLYVVGGTTTSATNSALDSITSAIHNDRFDLQTITEESTEYFIGNNNPANPLLDPLANAGIVIVPARYPEDVQAPAGAGTAWAISLGGRDRNGTTSGVLWRGSIGGLAEANATRRSVEGSYYSRFFDIRIDSDESTAADGAARVLAINWTTEIDRSRNSTADLIIEFRRVRRADARCDEGAFPANTPWVQLDGDRSSSFFSQSGNNRVELKEVFGEEKFNATCFQYRALLTQNGRTAEGGLIPPIDITGTPKLLNISVEKTIPGEPDLWIERFEVSVTEQGRFDSFDLAMKNLHPDGRSETALVGADLFPVVLCVAYSELEQPEPELVVPTLPIENDDDNRVDCAPVYRWVNRAQTTPDVTLALNTGWYTNYNAHPLLPELGQDQPLADLRTLFATPGHYAVAALIDPFNLVAEGGLGKTNNRGENLTEGDTTPLIRRFTILSTNRLYLPTVVR</sequence>
<name>A0A2H3KMP5_9CHLR</name>
<organism evidence="1 2">
    <name type="scientific">Candidatus Chloroploca asiatica</name>
    <dbReference type="NCBI Taxonomy" id="1506545"/>
    <lineage>
        <taxon>Bacteria</taxon>
        <taxon>Bacillati</taxon>
        <taxon>Chloroflexota</taxon>
        <taxon>Chloroflexia</taxon>
        <taxon>Chloroflexales</taxon>
        <taxon>Chloroflexineae</taxon>
        <taxon>Oscillochloridaceae</taxon>
        <taxon>Candidatus Chloroploca</taxon>
    </lineage>
</organism>
<dbReference type="OrthoDB" id="136608at2"/>
<dbReference type="RefSeq" id="WP_097655452.1">
    <property type="nucleotide sequence ID" value="NZ_LYXE01000200.1"/>
</dbReference>
<protein>
    <submittedName>
        <fullName evidence="1">Uncharacterized protein</fullName>
    </submittedName>
</protein>
<dbReference type="SUPFAM" id="SSF117281">
    <property type="entry name" value="Kelch motif"/>
    <property type="match status" value="1"/>
</dbReference>
<comment type="caution">
    <text evidence="1">The sequence shown here is derived from an EMBL/GenBank/DDBJ whole genome shotgun (WGS) entry which is preliminary data.</text>
</comment>
<dbReference type="EMBL" id="LYXE01000200">
    <property type="protein sequence ID" value="PDV96416.1"/>
    <property type="molecule type" value="Genomic_DNA"/>
</dbReference>
<dbReference type="Gene3D" id="2.120.10.80">
    <property type="entry name" value="Kelch-type beta propeller"/>
    <property type="match status" value="1"/>
</dbReference>
<evidence type="ECO:0000313" key="1">
    <source>
        <dbReference type="EMBL" id="PDV96416.1"/>
    </source>
</evidence>